<dbReference type="PROSITE" id="PS00622">
    <property type="entry name" value="HTH_LUXR_1"/>
    <property type="match status" value="1"/>
</dbReference>
<dbReference type="Gene3D" id="1.10.10.10">
    <property type="entry name" value="Winged helix-like DNA-binding domain superfamily/Winged helix DNA-binding domain"/>
    <property type="match status" value="1"/>
</dbReference>
<dbReference type="RefSeq" id="WP_203714065.1">
    <property type="nucleotide sequence ID" value="NZ_BONE01000025.1"/>
</dbReference>
<dbReference type="InterPro" id="IPR000792">
    <property type="entry name" value="Tscrpt_reg_LuxR_C"/>
</dbReference>
<comment type="caution">
    <text evidence="4">The sequence shown here is derived from an EMBL/GenBank/DDBJ whole genome shotgun (WGS) entry which is preliminary data.</text>
</comment>
<dbReference type="Pfam" id="PF00196">
    <property type="entry name" value="GerE"/>
    <property type="match status" value="1"/>
</dbReference>
<keyword evidence="1" id="KW-0547">Nucleotide-binding</keyword>
<evidence type="ECO:0000313" key="5">
    <source>
        <dbReference type="Proteomes" id="UP000604117"/>
    </source>
</evidence>
<keyword evidence="2" id="KW-0067">ATP-binding</keyword>
<feature type="domain" description="HTH luxR-type" evidence="3">
    <location>
        <begin position="872"/>
        <end position="937"/>
    </location>
</feature>
<evidence type="ECO:0000313" key="4">
    <source>
        <dbReference type="EMBL" id="GIF73907.1"/>
    </source>
</evidence>
<dbReference type="Proteomes" id="UP000604117">
    <property type="component" value="Unassembled WGS sequence"/>
</dbReference>
<dbReference type="InterPro" id="IPR016032">
    <property type="entry name" value="Sig_transdc_resp-reg_C-effctor"/>
</dbReference>
<dbReference type="Gene3D" id="3.40.50.300">
    <property type="entry name" value="P-loop containing nucleotide triphosphate hydrolases"/>
    <property type="match status" value="1"/>
</dbReference>
<proteinExistence type="predicted"/>
<keyword evidence="5" id="KW-1185">Reference proteome</keyword>
<dbReference type="InterPro" id="IPR036388">
    <property type="entry name" value="WH-like_DNA-bd_sf"/>
</dbReference>
<dbReference type="SUPFAM" id="SSF52540">
    <property type="entry name" value="P-loop containing nucleoside triphosphate hydrolases"/>
    <property type="match status" value="1"/>
</dbReference>
<dbReference type="PANTHER" id="PTHR16305:SF35">
    <property type="entry name" value="TRANSCRIPTIONAL ACTIVATOR DOMAIN"/>
    <property type="match status" value="1"/>
</dbReference>
<evidence type="ECO:0000256" key="1">
    <source>
        <dbReference type="ARBA" id="ARBA00022741"/>
    </source>
</evidence>
<dbReference type="InterPro" id="IPR041664">
    <property type="entry name" value="AAA_16"/>
</dbReference>
<dbReference type="PANTHER" id="PTHR16305">
    <property type="entry name" value="TESTICULAR SOLUBLE ADENYLYL CYCLASE"/>
    <property type="match status" value="1"/>
</dbReference>
<dbReference type="PROSITE" id="PS50043">
    <property type="entry name" value="HTH_LUXR_2"/>
    <property type="match status" value="1"/>
</dbReference>
<evidence type="ECO:0000259" key="3">
    <source>
        <dbReference type="PROSITE" id="PS50043"/>
    </source>
</evidence>
<dbReference type="EMBL" id="BONE01000025">
    <property type="protein sequence ID" value="GIF73907.1"/>
    <property type="molecule type" value="Genomic_DNA"/>
</dbReference>
<protein>
    <submittedName>
        <fullName evidence="4">LuxR family transcriptional regulator</fullName>
    </submittedName>
</protein>
<gene>
    <name evidence="4" type="ORF">Asi02nite_34250</name>
</gene>
<sequence length="941" mass="101008">MTESQIPSRPIGRHAERDRLRRLIGDLSAGRGRAILIEGEPGIGKTSLVRAATADARGGGAIRVIWAVCDELSQAFPLLPLLEALDGCPGVPEAERQQIVQLLRSDMGVGNRVDVIPAAAEQLLALIDNLCAAAPTMLVVDDLQWADPATVLTIARLVRCLDQLPLLIVGLTRTIPRRDDVVALRRAIEPEVVRLENLDGTEVQEFVGELVGGAPGPRLAELAAGAAGNPLYLTELVDVLVRAGALAHLDDCVEAEETSTPGSLSGAISDRLEFLPPHAREVLRVAALLGIDFSVRELAVVSGRRVPELLPILDEAILAGVVVENGSEMAFRHPLIRDCLYDSMPAAVRAAWHRDAARALADDGAPAERVARQLRPTVEEDDTGGTVDTWVVGWLTENAPRLVGQAPKVAIPMLRWALSGTPPGAGSHDVLASRLADALYRVGDPSGAAEVATAALVEVKRPDALVELLWTLTQCQALAGRTQESLDPLKRALKMPGIGLHHRARLLVLIARAHRTLGRVDAAAKVAEEALATATEAGDRWGMGWALLVQTIVHGMRGESRKALPLYDRALAVSEGDPSLADLRLLLQINQAIALGVLDRYEEAIQVAETVRQSADRAGNVFRLAQAQTALSELLFDNGKWDDALVEIDLAIGVSKNPLVDCAQHGLAATIQLHRGTGESERHLLAADHFNDRVGGRTCRAFAMAKSLQREREDDPAAALQVLLDLLSSVQDDEETVDLLADAVRLAMTVDDKPLAATIVARAVAFGEGSPVPHRRAVALHCQSLLANDPAGLLEAANGYRAAGRPLPRAQALEAAALALAERGALTEARNLFTDAYSLYAKLGAEWDLLRTQARFRSFGIRRGPRVRHRQARRGWDSLTPTEIKVAGLVAQGMSNPAIAAQLFLSRRTVQTHVSHILAKLELGSRIDIAREASQRAHTVT</sequence>
<dbReference type="SUPFAM" id="SSF46894">
    <property type="entry name" value="C-terminal effector domain of the bipartite response regulators"/>
    <property type="match status" value="1"/>
</dbReference>
<evidence type="ECO:0000256" key="2">
    <source>
        <dbReference type="ARBA" id="ARBA00022840"/>
    </source>
</evidence>
<dbReference type="Pfam" id="PF13191">
    <property type="entry name" value="AAA_16"/>
    <property type="match status" value="1"/>
</dbReference>
<reference evidence="4 5" key="1">
    <citation type="submission" date="2021-01" db="EMBL/GenBank/DDBJ databases">
        <title>Whole genome shotgun sequence of Asanoa siamensis NBRC 107932.</title>
        <authorList>
            <person name="Komaki H."/>
            <person name="Tamura T."/>
        </authorList>
    </citation>
    <scope>NUCLEOTIDE SEQUENCE [LARGE SCALE GENOMIC DNA]</scope>
    <source>
        <strain evidence="4 5">NBRC 107932</strain>
    </source>
</reference>
<name>A0ABQ4CRJ4_9ACTN</name>
<dbReference type="SUPFAM" id="SSF48452">
    <property type="entry name" value="TPR-like"/>
    <property type="match status" value="2"/>
</dbReference>
<organism evidence="4 5">
    <name type="scientific">Asanoa siamensis</name>
    <dbReference type="NCBI Taxonomy" id="926357"/>
    <lineage>
        <taxon>Bacteria</taxon>
        <taxon>Bacillati</taxon>
        <taxon>Actinomycetota</taxon>
        <taxon>Actinomycetes</taxon>
        <taxon>Micromonosporales</taxon>
        <taxon>Micromonosporaceae</taxon>
        <taxon>Asanoa</taxon>
    </lineage>
</organism>
<dbReference type="CDD" id="cd06170">
    <property type="entry name" value="LuxR_C_like"/>
    <property type="match status" value="1"/>
</dbReference>
<dbReference type="Gene3D" id="1.25.40.10">
    <property type="entry name" value="Tetratricopeptide repeat domain"/>
    <property type="match status" value="2"/>
</dbReference>
<dbReference type="InterPro" id="IPR011990">
    <property type="entry name" value="TPR-like_helical_dom_sf"/>
</dbReference>
<dbReference type="PRINTS" id="PR00038">
    <property type="entry name" value="HTHLUXR"/>
</dbReference>
<dbReference type="SMART" id="SM00421">
    <property type="entry name" value="HTH_LUXR"/>
    <property type="match status" value="1"/>
</dbReference>
<dbReference type="InterPro" id="IPR027417">
    <property type="entry name" value="P-loop_NTPase"/>
</dbReference>
<accession>A0ABQ4CRJ4</accession>